<name>A0A9X2WPE5_9GAMM</name>
<dbReference type="SUPFAM" id="SSF51735">
    <property type="entry name" value="NAD(P)-binding Rossmann-fold domains"/>
    <property type="match status" value="1"/>
</dbReference>
<sequence length="272" mass="29404">MTQAKVCFIGAGNMTRSIVSGLIRNGYPSELVHATNPSQAKLDALHSDFGIVVSNDNVKAAEQADVIVLSVKPQLMQQVCEQMQYLDLANKLVITIAAGIPAARYSEYFNQPITLIRTMPNTPTQLGFGMTGIYADNSMSESHKAICQQLMQSGGKVVWVEKEDELNQVIALAGSSPAYFFLFIESMIETGKKMGMDEAKARVLAEQAALGAAQMVIQNQDLSLAALRNNVTSKGGTTAQAIETFEQGGLRTLVDKAMNNCVARAEEMAKTF</sequence>
<dbReference type="FunFam" id="1.10.3730.10:FF:000001">
    <property type="entry name" value="Pyrroline-5-carboxylate reductase"/>
    <property type="match status" value="1"/>
</dbReference>
<dbReference type="EC" id="1.5.1.2" evidence="4 5"/>
<keyword evidence="4" id="KW-0963">Cytoplasm</keyword>
<dbReference type="Pfam" id="PF03807">
    <property type="entry name" value="F420_oxidored"/>
    <property type="match status" value="1"/>
</dbReference>
<feature type="binding site" evidence="6">
    <location>
        <position position="57"/>
    </location>
    <ligand>
        <name>NADPH</name>
        <dbReference type="ChEBI" id="CHEBI:57783"/>
    </ligand>
</feature>
<dbReference type="PANTHER" id="PTHR11645">
    <property type="entry name" value="PYRROLINE-5-CARBOXYLATE REDUCTASE"/>
    <property type="match status" value="1"/>
</dbReference>
<dbReference type="EMBL" id="JAMTCD010000020">
    <property type="protein sequence ID" value="MCT7942923.1"/>
    <property type="molecule type" value="Genomic_DNA"/>
</dbReference>
<evidence type="ECO:0000259" key="9">
    <source>
        <dbReference type="Pfam" id="PF14748"/>
    </source>
</evidence>
<evidence type="ECO:0000256" key="5">
    <source>
        <dbReference type="NCBIfam" id="TIGR00112"/>
    </source>
</evidence>
<keyword evidence="2 4" id="KW-0521">NADP</keyword>
<dbReference type="AlphaFoldDB" id="A0A9X2WPE5"/>
<proteinExistence type="inferred from homology"/>
<comment type="catalytic activity">
    <reaction evidence="4">
        <text>L-proline + NAD(+) = (S)-1-pyrroline-5-carboxylate + NADH + 2 H(+)</text>
        <dbReference type="Rhea" id="RHEA:14105"/>
        <dbReference type="ChEBI" id="CHEBI:15378"/>
        <dbReference type="ChEBI" id="CHEBI:17388"/>
        <dbReference type="ChEBI" id="CHEBI:57540"/>
        <dbReference type="ChEBI" id="CHEBI:57945"/>
        <dbReference type="ChEBI" id="CHEBI:60039"/>
        <dbReference type="EC" id="1.5.1.2"/>
    </reaction>
</comment>
<comment type="subcellular location">
    <subcellularLocation>
        <location evidence="4">Cytoplasm</location>
    </subcellularLocation>
</comment>
<comment type="similarity">
    <text evidence="1 4 7">Belongs to the pyrroline-5-carboxylate reductase family.</text>
</comment>
<evidence type="ECO:0000256" key="1">
    <source>
        <dbReference type="ARBA" id="ARBA00005525"/>
    </source>
</evidence>
<dbReference type="InterPro" id="IPR029036">
    <property type="entry name" value="P5CR_dimer"/>
</dbReference>
<comment type="caution">
    <text evidence="10">The sequence shown here is derived from an EMBL/GenBank/DDBJ whole genome shotgun (WGS) entry which is preliminary data.</text>
</comment>
<keyword evidence="4 7" id="KW-0028">Amino-acid biosynthesis</keyword>
<dbReference type="Proteomes" id="UP001155546">
    <property type="component" value="Unassembled WGS sequence"/>
</dbReference>
<dbReference type="PROSITE" id="PS00521">
    <property type="entry name" value="P5CR"/>
    <property type="match status" value="1"/>
</dbReference>
<evidence type="ECO:0000256" key="3">
    <source>
        <dbReference type="ARBA" id="ARBA00023002"/>
    </source>
</evidence>
<dbReference type="InterPro" id="IPR053790">
    <property type="entry name" value="P5CR-like_CS"/>
</dbReference>
<dbReference type="SUPFAM" id="SSF48179">
    <property type="entry name" value="6-phosphogluconate dehydrogenase C-terminal domain-like"/>
    <property type="match status" value="1"/>
</dbReference>
<feature type="domain" description="Pyrroline-5-carboxylate reductase dimerisation" evidence="9">
    <location>
        <begin position="163"/>
        <end position="268"/>
    </location>
</feature>
<dbReference type="GO" id="GO:0005737">
    <property type="term" value="C:cytoplasm"/>
    <property type="evidence" value="ECO:0007669"/>
    <property type="project" value="UniProtKB-SubCell"/>
</dbReference>
<dbReference type="NCBIfam" id="TIGR00112">
    <property type="entry name" value="proC"/>
    <property type="match status" value="1"/>
</dbReference>
<dbReference type="Gene3D" id="3.40.50.720">
    <property type="entry name" value="NAD(P)-binding Rossmann-like Domain"/>
    <property type="match status" value="1"/>
</dbReference>
<accession>A0A9X2WPE5</accession>
<evidence type="ECO:0000256" key="7">
    <source>
        <dbReference type="RuleBase" id="RU003903"/>
    </source>
</evidence>
<feature type="binding site" evidence="6">
    <location>
        <begin position="9"/>
        <end position="14"/>
    </location>
    <ligand>
        <name>NADP(+)</name>
        <dbReference type="ChEBI" id="CHEBI:58349"/>
    </ligand>
</feature>
<evidence type="ECO:0000256" key="4">
    <source>
        <dbReference type="HAMAP-Rule" id="MF_01925"/>
    </source>
</evidence>
<dbReference type="InterPro" id="IPR036291">
    <property type="entry name" value="NAD(P)-bd_dom_sf"/>
</dbReference>
<dbReference type="Pfam" id="PF14748">
    <property type="entry name" value="P5CR_dimer"/>
    <property type="match status" value="1"/>
</dbReference>
<keyword evidence="3 4" id="KW-0560">Oxidoreductase</keyword>
<comment type="catalytic activity">
    <reaction evidence="4 7">
        <text>L-proline + NADP(+) = (S)-1-pyrroline-5-carboxylate + NADPH + 2 H(+)</text>
        <dbReference type="Rhea" id="RHEA:14109"/>
        <dbReference type="ChEBI" id="CHEBI:15378"/>
        <dbReference type="ChEBI" id="CHEBI:17388"/>
        <dbReference type="ChEBI" id="CHEBI:57783"/>
        <dbReference type="ChEBI" id="CHEBI:58349"/>
        <dbReference type="ChEBI" id="CHEBI:60039"/>
        <dbReference type="EC" id="1.5.1.2"/>
    </reaction>
</comment>
<keyword evidence="11" id="KW-1185">Reference proteome</keyword>
<comment type="function">
    <text evidence="4">Catalyzes the reduction of 1-pyrroline-5-carboxylate (PCA) to L-proline.</text>
</comment>
<comment type="pathway">
    <text evidence="4 7">Amino-acid biosynthesis; L-proline biosynthesis; L-proline from L-glutamate 5-semialdehyde: step 1/1.</text>
</comment>
<dbReference type="PANTHER" id="PTHR11645:SF0">
    <property type="entry name" value="PYRROLINE-5-CARBOXYLATE REDUCTASE 3"/>
    <property type="match status" value="1"/>
</dbReference>
<keyword evidence="4 7" id="KW-0641">Proline biosynthesis</keyword>
<reference evidence="10" key="1">
    <citation type="journal article" date="2023" name="Int. J. Syst. Evol. Microbiol.">
        <title>&lt;i&gt;Shewanella septentrionalis&lt;/i&gt; sp. nov. and &lt;i&gt;Shewanella holmiensis&lt;/i&gt; sp. nov., isolated from Baltic Sea water and sediments.</title>
        <authorList>
            <person name="Martin-Rodriguez A.J."/>
            <person name="Thorell K."/>
            <person name="Joffre E."/>
            <person name="Jensie-Markopoulos S."/>
            <person name="Moore E.R.B."/>
            <person name="Sjoling A."/>
        </authorList>
    </citation>
    <scope>NUCLEOTIDE SEQUENCE</scope>
    <source>
        <strain evidence="10">SP1S2-7</strain>
    </source>
</reference>
<evidence type="ECO:0000256" key="2">
    <source>
        <dbReference type="ARBA" id="ARBA00022857"/>
    </source>
</evidence>
<dbReference type="InterPro" id="IPR028939">
    <property type="entry name" value="P5C_Rdtase_cat_N"/>
</dbReference>
<dbReference type="GO" id="GO:0004735">
    <property type="term" value="F:pyrroline-5-carboxylate reductase activity"/>
    <property type="evidence" value="ECO:0007669"/>
    <property type="project" value="UniProtKB-UniRule"/>
</dbReference>
<gene>
    <name evidence="4 10" type="primary">proC</name>
    <name evidence="10" type="ORF">NE535_14125</name>
</gene>
<evidence type="ECO:0000313" key="10">
    <source>
        <dbReference type="EMBL" id="MCT7942923.1"/>
    </source>
</evidence>
<dbReference type="RefSeq" id="WP_261299273.1">
    <property type="nucleotide sequence ID" value="NZ_JAMTCD010000020.1"/>
</dbReference>
<organism evidence="10 11">
    <name type="scientific">Shewanella holmiensis</name>
    <dbReference type="NCBI Taxonomy" id="2952222"/>
    <lineage>
        <taxon>Bacteria</taxon>
        <taxon>Pseudomonadati</taxon>
        <taxon>Pseudomonadota</taxon>
        <taxon>Gammaproteobacteria</taxon>
        <taxon>Alteromonadales</taxon>
        <taxon>Shewanellaceae</taxon>
        <taxon>Shewanella</taxon>
    </lineage>
</organism>
<dbReference type="GO" id="GO:0055129">
    <property type="term" value="P:L-proline biosynthetic process"/>
    <property type="evidence" value="ECO:0007669"/>
    <property type="project" value="UniProtKB-UniRule"/>
</dbReference>
<evidence type="ECO:0000313" key="11">
    <source>
        <dbReference type="Proteomes" id="UP001155546"/>
    </source>
</evidence>
<evidence type="ECO:0000259" key="8">
    <source>
        <dbReference type="Pfam" id="PF03807"/>
    </source>
</evidence>
<dbReference type="InterPro" id="IPR000304">
    <property type="entry name" value="Pyrroline-COOH_reductase"/>
</dbReference>
<evidence type="ECO:0000256" key="6">
    <source>
        <dbReference type="PIRSR" id="PIRSR000193-1"/>
    </source>
</evidence>
<dbReference type="PIRSF" id="PIRSF000193">
    <property type="entry name" value="Pyrrol-5-carb_rd"/>
    <property type="match status" value="1"/>
</dbReference>
<dbReference type="Gene3D" id="1.10.3730.10">
    <property type="entry name" value="ProC C-terminal domain-like"/>
    <property type="match status" value="1"/>
</dbReference>
<protein>
    <recommendedName>
        <fullName evidence="4 5">Pyrroline-5-carboxylate reductase</fullName>
        <shortName evidence="4">P5C reductase</shortName>
        <shortName evidence="4">P5CR</shortName>
        <ecNumber evidence="4 5">1.5.1.2</ecNumber>
    </recommendedName>
    <alternativeName>
        <fullName evidence="4">PCA reductase</fullName>
    </alternativeName>
</protein>
<dbReference type="HAMAP" id="MF_01925">
    <property type="entry name" value="P5C_reductase"/>
    <property type="match status" value="1"/>
</dbReference>
<feature type="domain" description="Pyrroline-5-carboxylate reductase catalytic N-terminal" evidence="8">
    <location>
        <begin position="5"/>
        <end position="99"/>
    </location>
</feature>
<dbReference type="InterPro" id="IPR008927">
    <property type="entry name" value="6-PGluconate_DH-like_C_sf"/>
</dbReference>